<evidence type="ECO:0000313" key="9">
    <source>
        <dbReference type="EMBL" id="CAB4186941.1"/>
    </source>
</evidence>
<dbReference type="EMBL" id="LR796776">
    <property type="protein sequence ID" value="CAB4165829.1"/>
    <property type="molecule type" value="Genomic_DNA"/>
</dbReference>
<dbReference type="InterPro" id="IPR036291">
    <property type="entry name" value="NAD(P)-bd_dom_sf"/>
</dbReference>
<dbReference type="GO" id="GO:0033499">
    <property type="term" value="P:galactose catabolic process via UDP-galactose, Leloir pathway"/>
    <property type="evidence" value="ECO:0007669"/>
    <property type="project" value="TreeGrafter"/>
</dbReference>
<comment type="cofactor">
    <cofactor evidence="1">
        <name>NAD(+)</name>
        <dbReference type="ChEBI" id="CHEBI:57540"/>
    </cofactor>
</comment>
<reference evidence="10" key="1">
    <citation type="submission" date="2020-05" db="EMBL/GenBank/DDBJ databases">
        <authorList>
            <person name="Chiriac C."/>
            <person name="Salcher M."/>
            <person name="Ghai R."/>
            <person name="Kavagutti S V."/>
        </authorList>
    </citation>
    <scope>NUCLEOTIDE SEQUENCE</scope>
</reference>
<evidence type="ECO:0000256" key="3">
    <source>
        <dbReference type="ARBA" id="ARBA00023027"/>
    </source>
</evidence>
<dbReference type="Pfam" id="PF01370">
    <property type="entry name" value="Epimerase"/>
    <property type="match status" value="1"/>
</dbReference>
<evidence type="ECO:0000256" key="1">
    <source>
        <dbReference type="ARBA" id="ARBA00001911"/>
    </source>
</evidence>
<evidence type="ECO:0000256" key="2">
    <source>
        <dbReference type="ARBA" id="ARBA00007637"/>
    </source>
</evidence>
<evidence type="ECO:0000256" key="4">
    <source>
        <dbReference type="ARBA" id="ARBA00023235"/>
    </source>
</evidence>
<dbReference type="PANTHER" id="PTHR43725:SF53">
    <property type="entry name" value="UDP-ARABINOSE 4-EPIMERASE 1"/>
    <property type="match status" value="1"/>
</dbReference>
<name>A0A6J5T3H6_9CAUD</name>
<organism evidence="10">
    <name type="scientific">uncultured Caudovirales phage</name>
    <dbReference type="NCBI Taxonomy" id="2100421"/>
    <lineage>
        <taxon>Viruses</taxon>
        <taxon>Duplodnaviria</taxon>
        <taxon>Heunggongvirae</taxon>
        <taxon>Uroviricota</taxon>
        <taxon>Caudoviricetes</taxon>
        <taxon>Peduoviridae</taxon>
        <taxon>Maltschvirus</taxon>
        <taxon>Maltschvirus maltsch</taxon>
    </lineage>
</organism>
<dbReference type="PANTHER" id="PTHR43725">
    <property type="entry name" value="UDP-GLUCOSE 4-EPIMERASE"/>
    <property type="match status" value="1"/>
</dbReference>
<evidence type="ECO:0000259" key="6">
    <source>
        <dbReference type="Pfam" id="PF01370"/>
    </source>
</evidence>
<keyword evidence="5" id="KW-0119">Carbohydrate metabolism</keyword>
<evidence type="ECO:0000313" key="10">
    <source>
        <dbReference type="EMBL" id="CAB4221354.1"/>
    </source>
</evidence>
<dbReference type="GO" id="GO:0003978">
    <property type="term" value="F:UDP-glucose 4-epimerase activity"/>
    <property type="evidence" value="ECO:0007669"/>
    <property type="project" value="InterPro"/>
</dbReference>
<proteinExistence type="inferred from homology"/>
<evidence type="ECO:0000313" key="7">
    <source>
        <dbReference type="EMBL" id="CAB4163931.1"/>
    </source>
</evidence>
<sequence length="315" mass="34061">MKIVVTGASGFIGGQIMLALRDADHDVMGIDFDLLPHRLKSVPNTFCQTGFSSSDGIAAMQEYQPDVIVHCAGTSLVGPSMRNPGLYYSNNATNTLELMKEIIGTMPGTRVIFSSSAAVYGEPVITPCSEVDPPMPVSPYGESKHMVEQMLAAYHHAHGLDYVAFRYFNVCGADSQGRHGQIPTATHIIARVLSAAKNNTEFVCNGNTYETPDGTCVRDYIHVEDIAQATLLALDSKIKSGIYNISNGTGASNLDIIQLARTVTGCEIPVKFGPARSGDPALLTGDSTKFREAAGWAPRFTMTDSIEHAWRWRNV</sequence>
<comment type="similarity">
    <text evidence="2">Belongs to the NAD(P)-dependent epimerase/dehydratase family.</text>
</comment>
<dbReference type="EMBL" id="LR797099">
    <property type="protein sequence ID" value="CAB4186941.1"/>
    <property type="molecule type" value="Genomic_DNA"/>
</dbReference>
<dbReference type="NCBIfam" id="TIGR01179">
    <property type="entry name" value="galE"/>
    <property type="match status" value="1"/>
</dbReference>
<dbReference type="InterPro" id="IPR001509">
    <property type="entry name" value="Epimerase_deHydtase"/>
</dbReference>
<dbReference type="SUPFAM" id="SSF51735">
    <property type="entry name" value="NAD(P)-binding Rossmann-fold domains"/>
    <property type="match status" value="1"/>
</dbReference>
<feature type="domain" description="NAD-dependent epimerase/dehydratase" evidence="6">
    <location>
        <begin position="3"/>
        <end position="245"/>
    </location>
</feature>
<accession>A0A6J5T3H6</accession>
<dbReference type="EMBL" id="LR797502">
    <property type="protein sequence ID" value="CAB4221354.1"/>
    <property type="molecule type" value="Genomic_DNA"/>
</dbReference>
<keyword evidence="4" id="KW-0413">Isomerase</keyword>
<keyword evidence="3" id="KW-0520">NAD</keyword>
<evidence type="ECO:0000313" key="8">
    <source>
        <dbReference type="EMBL" id="CAB4165829.1"/>
    </source>
</evidence>
<evidence type="ECO:0000256" key="5">
    <source>
        <dbReference type="ARBA" id="ARBA00023277"/>
    </source>
</evidence>
<dbReference type="Gene3D" id="3.40.50.720">
    <property type="entry name" value="NAD(P)-binding Rossmann-like Domain"/>
    <property type="match status" value="1"/>
</dbReference>
<dbReference type="EMBL" id="LR796758">
    <property type="protein sequence ID" value="CAB4163931.1"/>
    <property type="molecule type" value="Genomic_DNA"/>
</dbReference>
<gene>
    <name evidence="9" type="ORF">UFOVP1146_287</name>
    <name evidence="10" type="ORF">UFOVP1638_278</name>
    <name evidence="7" type="ORF">UFOVP812_200</name>
    <name evidence="8" type="ORF">UFOVP818_365</name>
</gene>
<protein>
    <submittedName>
        <fullName evidence="10">GalE UDP-glucose 4-epimerase</fullName>
    </submittedName>
</protein>
<dbReference type="Gene3D" id="3.90.25.10">
    <property type="entry name" value="UDP-galactose 4-epimerase, domain 1"/>
    <property type="match status" value="1"/>
</dbReference>
<dbReference type="InterPro" id="IPR005886">
    <property type="entry name" value="UDP_G4E"/>
</dbReference>